<dbReference type="GO" id="GO:0016787">
    <property type="term" value="F:hydrolase activity"/>
    <property type="evidence" value="ECO:0007669"/>
    <property type="project" value="UniProtKB-KW"/>
</dbReference>
<evidence type="ECO:0000313" key="2">
    <source>
        <dbReference type="EMBL" id="MFC0686734.1"/>
    </source>
</evidence>
<dbReference type="EC" id="3.5.-.-" evidence="2"/>
<dbReference type="PANTHER" id="PTHR11803:SF58">
    <property type="entry name" value="PROTEIN HMF1-RELATED"/>
    <property type="match status" value="1"/>
</dbReference>
<comment type="similarity">
    <text evidence="1">Belongs to the RutC family.</text>
</comment>
<gene>
    <name evidence="2" type="ORF">ACFFF8_19295</name>
</gene>
<sequence>MSKVQRFYSDSLPYPRGHYSHASIAGGLMFVSGQLPFDREGKPVGPGFAEQTEAVLANLMTVIEGAGATREDIVKVTVFIAGIEHWPEFDTIYAATMGDVRPARSVVPVPELHYGFLVELEAVVAIPG</sequence>
<dbReference type="SUPFAM" id="SSF55298">
    <property type="entry name" value="YjgF-like"/>
    <property type="match status" value="1"/>
</dbReference>
<dbReference type="InterPro" id="IPR035959">
    <property type="entry name" value="RutC-like_sf"/>
</dbReference>
<dbReference type="PANTHER" id="PTHR11803">
    <property type="entry name" value="2-IMINOBUTANOATE/2-IMINOPROPANOATE DEAMINASE RIDA"/>
    <property type="match status" value="1"/>
</dbReference>
<dbReference type="RefSeq" id="WP_267218537.1">
    <property type="nucleotide sequence ID" value="NZ_JAPCWC010000001.1"/>
</dbReference>
<accession>A0ABV6SBV5</accession>
<proteinExistence type="inferred from homology"/>
<keyword evidence="2" id="KW-0378">Hydrolase</keyword>
<dbReference type="Proteomes" id="UP001589858">
    <property type="component" value="Unassembled WGS sequence"/>
</dbReference>
<protein>
    <submittedName>
        <fullName evidence="2">RidA family protein</fullName>
        <ecNumber evidence="2">3.5.-.-</ecNumber>
    </submittedName>
</protein>
<name>A0ABV6SBV5_9SPHN</name>
<dbReference type="Gene3D" id="3.30.1330.40">
    <property type="entry name" value="RutC-like"/>
    <property type="match status" value="1"/>
</dbReference>
<dbReference type="EMBL" id="JBHLTM010000075">
    <property type="protein sequence ID" value="MFC0686734.1"/>
    <property type="molecule type" value="Genomic_DNA"/>
</dbReference>
<evidence type="ECO:0000313" key="3">
    <source>
        <dbReference type="Proteomes" id="UP001589858"/>
    </source>
</evidence>
<organism evidence="2 3">
    <name type="scientific">Novosphingobium clariflavum</name>
    <dbReference type="NCBI Taxonomy" id="2029884"/>
    <lineage>
        <taxon>Bacteria</taxon>
        <taxon>Pseudomonadati</taxon>
        <taxon>Pseudomonadota</taxon>
        <taxon>Alphaproteobacteria</taxon>
        <taxon>Sphingomonadales</taxon>
        <taxon>Sphingomonadaceae</taxon>
        <taxon>Novosphingobium</taxon>
    </lineage>
</organism>
<comment type="caution">
    <text evidence="2">The sequence shown here is derived from an EMBL/GenBank/DDBJ whole genome shotgun (WGS) entry which is preliminary data.</text>
</comment>
<dbReference type="InterPro" id="IPR006175">
    <property type="entry name" value="YjgF/YER057c/UK114"/>
</dbReference>
<dbReference type="Pfam" id="PF01042">
    <property type="entry name" value="Ribonuc_L-PSP"/>
    <property type="match status" value="1"/>
</dbReference>
<evidence type="ECO:0000256" key="1">
    <source>
        <dbReference type="ARBA" id="ARBA00010552"/>
    </source>
</evidence>
<dbReference type="CDD" id="cd00448">
    <property type="entry name" value="YjgF_YER057c_UK114_family"/>
    <property type="match status" value="1"/>
</dbReference>
<reference evidence="2 3" key="1">
    <citation type="submission" date="2024-09" db="EMBL/GenBank/DDBJ databases">
        <authorList>
            <person name="Sun Q."/>
            <person name="Mori K."/>
        </authorList>
    </citation>
    <scope>NUCLEOTIDE SEQUENCE [LARGE SCALE GENOMIC DNA]</scope>
    <source>
        <strain evidence="2 3">CICC 11035S</strain>
    </source>
</reference>
<keyword evidence="3" id="KW-1185">Reference proteome</keyword>